<dbReference type="InterPro" id="IPR036465">
    <property type="entry name" value="vWFA_dom_sf"/>
</dbReference>
<evidence type="ECO:0000256" key="3">
    <source>
        <dbReference type="SAM" id="Phobius"/>
    </source>
</evidence>
<dbReference type="InterPro" id="IPR036514">
    <property type="entry name" value="SGNH_hydro_sf"/>
</dbReference>
<dbReference type="SUPFAM" id="SSF52266">
    <property type="entry name" value="SGNH hydrolase"/>
    <property type="match status" value="1"/>
</dbReference>
<gene>
    <name evidence="5" type="ORF">IAA22_05795</name>
</gene>
<dbReference type="Gene3D" id="3.40.50.410">
    <property type="entry name" value="von Willebrand factor, type A domain"/>
    <property type="match status" value="1"/>
</dbReference>
<sequence>MSRTRDARHVLLAALLSVLLVCGSLVGGGVQVASGETAGGGEKDVVVVSLGDSYSSGEGVEPFYGQNDSDKINDQDWLAHRSTKSWPGKLRVNGGTVLLSDNKADPADPGSDQGSAAWYFLASSGAVTANLALDSSGDQGKEVTLDRNGNHVDGAVALPLLTEKVDRTVTSQGELLSSICGAHGGSVDYVTMTIGGNDVGFTDVVRSCVDTQLFDFRGVENALGEAEQTYHDEARDNIRQAYVNVSQTAGAQSHVLVAGYPTLLDPSDGFAIFHRNEALMINNKVEWFNAELEKIVDEVNAENDGTRGQLVFVSVASEFRGHEAYSDSPYLNGVIIPAQGEDLTRFPPLSAYSIHPNELGTDAYARAVQRVIDQIEGGQAHGPTDQSVPPQPQTEPAATTPVEKDVALVLDVSGSMDGRPLEETKNAAGQFVDVALENGAECALVTYDNEAQTLSGFSSDGATLRSEALGLDSGGGTNIEDGLAQAAALLATRSQSAQYIVLMSDGEPNDGKTGDELIAYAESIRDPNGDGVDEVRIYALGFNESASGQALLRGIASDGCFFSVQAASDLTNFFRDIVDAINGVRFMYVRVACPVDVTVSYNGETLSSAGEEPLTRTSFGSLTFEEEALPEGQEGAEDGGDLVKVLRLREGASYAIDISGYDTGTMDYSIGFIDDEGRYSDFRTFSGIGVTSLTRASTTAEVSEATSLRIDDNGDGTYDRTLRAAANEEGRLVDNTAVVVSVLAAYAVVFALIMALLVRSVVRR</sequence>
<dbReference type="InterPro" id="IPR002035">
    <property type="entry name" value="VWF_A"/>
</dbReference>
<feature type="active site" evidence="1">
    <location>
        <position position="355"/>
    </location>
</feature>
<keyword evidence="3" id="KW-0812">Transmembrane</keyword>
<dbReference type="PANTHER" id="PTHR37981">
    <property type="entry name" value="LIPASE 2"/>
    <property type="match status" value="1"/>
</dbReference>
<accession>A0A9D2IQD3</accession>
<dbReference type="GO" id="GO:0004806">
    <property type="term" value="F:triacylglycerol lipase activity"/>
    <property type="evidence" value="ECO:0007669"/>
    <property type="project" value="TreeGrafter"/>
</dbReference>
<dbReference type="GO" id="GO:0019433">
    <property type="term" value="P:triglyceride catabolic process"/>
    <property type="evidence" value="ECO:0007669"/>
    <property type="project" value="TreeGrafter"/>
</dbReference>
<keyword evidence="3" id="KW-1133">Transmembrane helix</keyword>
<evidence type="ECO:0000259" key="4">
    <source>
        <dbReference type="PROSITE" id="PS50234"/>
    </source>
</evidence>
<dbReference type="AlphaFoldDB" id="A0A9D2IQD3"/>
<dbReference type="Gene3D" id="3.40.50.1110">
    <property type="entry name" value="SGNH hydrolase"/>
    <property type="match status" value="1"/>
</dbReference>
<feature type="transmembrane region" description="Helical" evidence="3">
    <location>
        <begin position="737"/>
        <end position="758"/>
    </location>
</feature>
<reference evidence="5" key="1">
    <citation type="journal article" date="2021" name="PeerJ">
        <title>Extensive microbial diversity within the chicken gut microbiome revealed by metagenomics and culture.</title>
        <authorList>
            <person name="Gilroy R."/>
            <person name="Ravi A."/>
            <person name="Getino M."/>
            <person name="Pursley I."/>
            <person name="Horton D.L."/>
            <person name="Alikhan N.F."/>
            <person name="Baker D."/>
            <person name="Gharbi K."/>
            <person name="Hall N."/>
            <person name="Watson M."/>
            <person name="Adriaenssens E.M."/>
            <person name="Foster-Nyarko E."/>
            <person name="Jarju S."/>
            <person name="Secka A."/>
            <person name="Antonio M."/>
            <person name="Oren A."/>
            <person name="Chaudhuri R.R."/>
            <person name="La Ragione R."/>
            <person name="Hildebrand F."/>
            <person name="Pallen M.J."/>
        </authorList>
    </citation>
    <scope>NUCLEOTIDE SEQUENCE</scope>
    <source>
        <strain evidence="5">ChiHecolR3B27-1887</strain>
    </source>
</reference>
<evidence type="ECO:0000313" key="6">
    <source>
        <dbReference type="Proteomes" id="UP000824029"/>
    </source>
</evidence>
<feature type="active site" description="Nucleophile" evidence="1">
    <location>
        <position position="53"/>
    </location>
</feature>
<feature type="region of interest" description="Disordered" evidence="2">
    <location>
        <begin position="378"/>
        <end position="403"/>
    </location>
</feature>
<evidence type="ECO:0000256" key="2">
    <source>
        <dbReference type="SAM" id="MobiDB-lite"/>
    </source>
</evidence>
<protein>
    <submittedName>
        <fullName evidence="5">VWA domain-containing protein</fullName>
    </submittedName>
</protein>
<reference evidence="5" key="2">
    <citation type="submission" date="2021-04" db="EMBL/GenBank/DDBJ databases">
        <authorList>
            <person name="Gilroy R."/>
        </authorList>
    </citation>
    <scope>NUCLEOTIDE SEQUENCE</scope>
    <source>
        <strain evidence="5">ChiHecolR3B27-1887</strain>
    </source>
</reference>
<dbReference type="Pfam" id="PF00092">
    <property type="entry name" value="VWA"/>
    <property type="match status" value="1"/>
</dbReference>
<evidence type="ECO:0000313" key="5">
    <source>
        <dbReference type="EMBL" id="HIZ18602.1"/>
    </source>
</evidence>
<keyword evidence="3" id="KW-0472">Membrane</keyword>
<dbReference type="SUPFAM" id="SSF53300">
    <property type="entry name" value="vWA-like"/>
    <property type="match status" value="1"/>
</dbReference>
<dbReference type="PROSITE" id="PS50234">
    <property type="entry name" value="VWFA"/>
    <property type="match status" value="1"/>
</dbReference>
<name>A0A9D2IQD3_9ACTN</name>
<dbReference type="EMBL" id="DXBZ01000111">
    <property type="protein sequence ID" value="HIZ18602.1"/>
    <property type="molecule type" value="Genomic_DNA"/>
</dbReference>
<evidence type="ECO:0000256" key="1">
    <source>
        <dbReference type="PIRSR" id="PIRSR637460-1"/>
    </source>
</evidence>
<proteinExistence type="predicted"/>
<dbReference type="SMART" id="SM00327">
    <property type="entry name" value="VWA"/>
    <property type="match status" value="1"/>
</dbReference>
<organism evidence="5 6">
    <name type="scientific">Candidatus Olsenella stercoravium</name>
    <dbReference type="NCBI Taxonomy" id="2838713"/>
    <lineage>
        <taxon>Bacteria</taxon>
        <taxon>Bacillati</taxon>
        <taxon>Actinomycetota</taxon>
        <taxon>Coriobacteriia</taxon>
        <taxon>Coriobacteriales</taxon>
        <taxon>Atopobiaceae</taxon>
        <taxon>Olsenella</taxon>
    </lineage>
</organism>
<feature type="domain" description="VWFA" evidence="4">
    <location>
        <begin position="405"/>
        <end position="577"/>
    </location>
</feature>
<dbReference type="Proteomes" id="UP000824029">
    <property type="component" value="Unassembled WGS sequence"/>
</dbReference>
<dbReference type="InterPro" id="IPR037460">
    <property type="entry name" value="SEST-like"/>
</dbReference>
<comment type="caution">
    <text evidence="5">The sequence shown here is derived from an EMBL/GenBank/DDBJ whole genome shotgun (WGS) entry which is preliminary data.</text>
</comment>
<dbReference type="CDD" id="cd00198">
    <property type="entry name" value="vWFA"/>
    <property type="match status" value="1"/>
</dbReference>
<dbReference type="PANTHER" id="PTHR37981:SF1">
    <property type="entry name" value="SGNH HYDROLASE-TYPE ESTERASE DOMAIN-CONTAINING PROTEIN"/>
    <property type="match status" value="1"/>
</dbReference>